<name>A0ABX1T249_PELUQ</name>
<dbReference type="Proteomes" id="UP001166004">
    <property type="component" value="Unassembled WGS sequence"/>
</dbReference>
<dbReference type="EMBL" id="LANA01000002">
    <property type="protein sequence ID" value="NMN68183.1"/>
    <property type="molecule type" value="Genomic_DNA"/>
</dbReference>
<organism evidence="1 2">
    <name type="scientific">Pelagibacter ubique</name>
    <dbReference type="NCBI Taxonomy" id="198252"/>
    <lineage>
        <taxon>Bacteria</taxon>
        <taxon>Pseudomonadati</taxon>
        <taxon>Pseudomonadota</taxon>
        <taxon>Alphaproteobacteria</taxon>
        <taxon>Candidatus Pelagibacterales</taxon>
        <taxon>Candidatus Pelagibacteraceae</taxon>
        <taxon>Candidatus Pelagibacter</taxon>
    </lineage>
</organism>
<evidence type="ECO:0000313" key="1">
    <source>
        <dbReference type="EMBL" id="NMN68183.1"/>
    </source>
</evidence>
<dbReference type="RefSeq" id="WP_169036671.1">
    <property type="nucleotide sequence ID" value="NZ_LANA01000002.1"/>
</dbReference>
<accession>A0ABX1T249</accession>
<keyword evidence="2" id="KW-1185">Reference proteome</keyword>
<dbReference type="Gene3D" id="3.40.50.150">
    <property type="entry name" value="Vaccinia Virus protein VP39"/>
    <property type="match status" value="1"/>
</dbReference>
<protein>
    <submittedName>
        <fullName evidence="1">Nodulation-related protein NoeA</fullName>
    </submittedName>
</protein>
<dbReference type="InterPro" id="IPR029063">
    <property type="entry name" value="SAM-dependent_MTases_sf"/>
</dbReference>
<evidence type="ECO:0000313" key="2">
    <source>
        <dbReference type="Proteomes" id="UP001166004"/>
    </source>
</evidence>
<dbReference type="Pfam" id="PF06325">
    <property type="entry name" value="PrmA"/>
    <property type="match status" value="1"/>
</dbReference>
<gene>
    <name evidence="1" type="ORF">VP91_00013490</name>
</gene>
<dbReference type="CDD" id="cd02440">
    <property type="entry name" value="AdoMet_MTases"/>
    <property type="match status" value="1"/>
</dbReference>
<dbReference type="SUPFAM" id="SSF53335">
    <property type="entry name" value="S-adenosyl-L-methionine-dependent methyltransferases"/>
    <property type="match status" value="1"/>
</dbReference>
<sequence length="463" mass="54225">MELLKNPGSFRDPSGQVYKYNNRIIRIVKKFGKNRYEFIKEQNLIKESIDSDFLINTEEIEDEFTNFKSKDFCYFLEHEKLDYISYPYEWGFQQLKDAALHHLNFQIFLLERNAILIDSSAFNIQFKNNKPIFIDVLSIDKYVEGEYWKGHSQFLQQFLNPLLLRSLKGISFNDWYKGNLDGIKTTELNSLLNLKDKLSFNVFFSVVLLSKLEMKNTRNPKAALKKINEKKPLSKNSYRGLLIQLKNWIKKLTPLKTKTEWDSYSISNTYEKEQENKKIQVIKKFSNKIKPNLMADIGCNDGLYSFESLKAGCKKAVGFDIDINAIDRAYKNSLENNFNFLPLYFNATNPSAKLGWYEKERESFIDRLNFDAVIALAFEHHLALGQNIPLEDTVSWIMKIAKNGLIEYVEKTDETVKRMLSLKGDIFPNYNQNNFEKNILLNGKIVDKTIISKTRVIYEFETN</sequence>
<reference evidence="1 2" key="1">
    <citation type="submission" date="2019-07" db="EMBL/GenBank/DDBJ databases">
        <title>SAR11 Genome Evolution.</title>
        <authorList>
            <person name="Giovannoni S."/>
        </authorList>
    </citation>
    <scope>NUCLEOTIDE SEQUENCE [LARGE SCALE GENOMIC DNA]</scope>
    <source>
        <strain evidence="1 2">HTCC9565</strain>
    </source>
</reference>
<comment type="caution">
    <text evidence="1">The sequence shown here is derived from an EMBL/GenBank/DDBJ whole genome shotgun (WGS) entry which is preliminary data.</text>
</comment>
<proteinExistence type="predicted"/>